<accession>A0A2N7C6N6</accession>
<keyword evidence="1" id="KW-0472">Membrane</keyword>
<dbReference type="Proteomes" id="UP000235778">
    <property type="component" value="Unassembled WGS sequence"/>
</dbReference>
<evidence type="ECO:0000313" key="2">
    <source>
        <dbReference type="EMBL" id="PME72799.1"/>
    </source>
</evidence>
<name>A0A2N7C6N6_9VIBR</name>
<proteinExistence type="predicted"/>
<protein>
    <recommendedName>
        <fullName evidence="4">DUF805 domain-containing protein</fullName>
    </recommendedName>
</protein>
<organism evidence="2 3">
    <name type="scientific">Vibrio lentus</name>
    <dbReference type="NCBI Taxonomy" id="136468"/>
    <lineage>
        <taxon>Bacteria</taxon>
        <taxon>Pseudomonadati</taxon>
        <taxon>Pseudomonadota</taxon>
        <taxon>Gammaproteobacteria</taxon>
        <taxon>Vibrionales</taxon>
        <taxon>Vibrionaceae</taxon>
        <taxon>Vibrio</taxon>
    </lineage>
</organism>
<comment type="caution">
    <text evidence="2">The sequence shown here is derived from an EMBL/GenBank/DDBJ whole genome shotgun (WGS) entry which is preliminary data.</text>
</comment>
<evidence type="ECO:0008006" key="4">
    <source>
        <dbReference type="Google" id="ProtNLM"/>
    </source>
</evidence>
<keyword evidence="1" id="KW-1133">Transmembrane helix</keyword>
<feature type="transmembrane region" description="Helical" evidence="1">
    <location>
        <begin position="153"/>
        <end position="172"/>
    </location>
</feature>
<dbReference type="AlphaFoldDB" id="A0A2N7C6N6"/>
<keyword evidence="1" id="KW-0812">Transmembrane</keyword>
<evidence type="ECO:0000256" key="1">
    <source>
        <dbReference type="SAM" id="Phobius"/>
    </source>
</evidence>
<sequence>MNCNKCNNYFGIKELKQVEESLFCKGCFSSLLDDVLSPKNMRKKLPINQKSELMRKSPRLGRVEFTFYMIVVWLFLPVLTQFIIFKFLNYPITHQLLSKDLILVLDSFQPLKVVRVGSGYSGIYNAMNLWMIQIPISIIYAHGRLKDIGWNPVFSVVLGLPVANLLLCFWKGTKGENNYGLPSGEAALGKKIVVYGSPLIVPVALSIFGILLYG</sequence>
<evidence type="ECO:0000313" key="3">
    <source>
        <dbReference type="Proteomes" id="UP000235778"/>
    </source>
</evidence>
<feature type="transmembrane region" description="Helical" evidence="1">
    <location>
        <begin position="65"/>
        <end position="88"/>
    </location>
</feature>
<reference evidence="3" key="1">
    <citation type="submission" date="2016-07" db="EMBL/GenBank/DDBJ databases">
        <title>Nontailed viruses are major unrecognized killers of bacteria in the ocean.</title>
        <authorList>
            <person name="Kauffman K."/>
            <person name="Hussain F."/>
            <person name="Yang J."/>
            <person name="Arevalo P."/>
            <person name="Brown J."/>
            <person name="Cutler M."/>
            <person name="Kelly L."/>
            <person name="Polz M.F."/>
        </authorList>
    </citation>
    <scope>NUCLEOTIDE SEQUENCE [LARGE SCALE GENOMIC DNA]</scope>
    <source>
        <strain evidence="3">10N.286.55.C1</strain>
    </source>
</reference>
<gene>
    <name evidence="2" type="ORF">BCV30_21490</name>
</gene>
<feature type="transmembrane region" description="Helical" evidence="1">
    <location>
        <begin position="192"/>
        <end position="213"/>
    </location>
</feature>
<dbReference type="EMBL" id="MCSI01000020">
    <property type="protein sequence ID" value="PME72799.1"/>
    <property type="molecule type" value="Genomic_DNA"/>
</dbReference>